<organism evidence="1 2">
    <name type="scientific">Citrus x changshan-huyou</name>
    <dbReference type="NCBI Taxonomy" id="2935761"/>
    <lineage>
        <taxon>Eukaryota</taxon>
        <taxon>Viridiplantae</taxon>
        <taxon>Streptophyta</taxon>
        <taxon>Embryophyta</taxon>
        <taxon>Tracheophyta</taxon>
        <taxon>Spermatophyta</taxon>
        <taxon>Magnoliopsida</taxon>
        <taxon>eudicotyledons</taxon>
        <taxon>Gunneridae</taxon>
        <taxon>Pentapetalae</taxon>
        <taxon>rosids</taxon>
        <taxon>malvids</taxon>
        <taxon>Sapindales</taxon>
        <taxon>Rutaceae</taxon>
        <taxon>Aurantioideae</taxon>
        <taxon>Citrus</taxon>
    </lineage>
</organism>
<comment type="caution">
    <text evidence="1">The sequence shown here is derived from an EMBL/GenBank/DDBJ whole genome shotgun (WGS) entry which is preliminary data.</text>
</comment>
<sequence length="41" mass="4478">MGRGKAAELRVVSRGGTAVAPAKWFGFYFYGLGNKVRLCKD</sequence>
<dbReference type="AlphaFoldDB" id="A0AAP0LH50"/>
<evidence type="ECO:0000313" key="1">
    <source>
        <dbReference type="EMBL" id="KAK9175192.1"/>
    </source>
</evidence>
<evidence type="ECO:0000313" key="2">
    <source>
        <dbReference type="Proteomes" id="UP001428341"/>
    </source>
</evidence>
<reference evidence="1 2" key="1">
    <citation type="submission" date="2024-05" db="EMBL/GenBank/DDBJ databases">
        <title>Haplotype-resolved chromosome-level genome assembly of Huyou (Citrus changshanensis).</title>
        <authorList>
            <person name="Miao C."/>
            <person name="Chen W."/>
            <person name="Wu Y."/>
            <person name="Wang L."/>
            <person name="Zhao S."/>
            <person name="Grierson D."/>
            <person name="Xu C."/>
            <person name="Chen K."/>
        </authorList>
    </citation>
    <scope>NUCLEOTIDE SEQUENCE [LARGE SCALE GENOMIC DNA]</scope>
    <source>
        <strain evidence="1">01-14</strain>
        <tissue evidence="1">Leaf</tissue>
    </source>
</reference>
<proteinExistence type="predicted"/>
<protein>
    <submittedName>
        <fullName evidence="1">Uncharacterized protein</fullName>
    </submittedName>
</protein>
<accession>A0AAP0LH50</accession>
<name>A0AAP0LH50_9ROSI</name>
<keyword evidence="2" id="KW-1185">Reference proteome</keyword>
<dbReference type="Proteomes" id="UP001428341">
    <property type="component" value="Unassembled WGS sequence"/>
</dbReference>
<gene>
    <name evidence="1" type="ORF">WN944_027198</name>
</gene>
<dbReference type="EMBL" id="JBCGBO010000025">
    <property type="protein sequence ID" value="KAK9175192.1"/>
    <property type="molecule type" value="Genomic_DNA"/>
</dbReference>